<accession>A0A3S4FEF9</accession>
<reference evidence="1 2" key="1">
    <citation type="submission" date="2018-12" db="EMBL/GenBank/DDBJ databases">
        <authorList>
            <consortium name="Pathogen Informatics"/>
        </authorList>
    </citation>
    <scope>NUCLEOTIDE SEQUENCE [LARGE SCALE GENOMIC DNA]</scope>
    <source>
        <strain evidence="1 2">NCTC7406</strain>
    </source>
</reference>
<protein>
    <submittedName>
        <fullName evidence="1">Uncharacterized protein</fullName>
    </submittedName>
</protein>
<dbReference type="EMBL" id="LR134142">
    <property type="protein sequence ID" value="VEA09356.1"/>
    <property type="molecule type" value="Genomic_DNA"/>
</dbReference>
<organism evidence="1 2">
    <name type="scientific">Salmonella enterica subsp. enterica serovar Sanjuan</name>
    <dbReference type="NCBI Taxonomy" id="1160765"/>
    <lineage>
        <taxon>Bacteria</taxon>
        <taxon>Pseudomonadati</taxon>
        <taxon>Pseudomonadota</taxon>
        <taxon>Gammaproteobacteria</taxon>
        <taxon>Enterobacterales</taxon>
        <taxon>Enterobacteriaceae</taxon>
        <taxon>Salmonella</taxon>
    </lineage>
</organism>
<evidence type="ECO:0000313" key="1">
    <source>
        <dbReference type="EMBL" id="VEA09356.1"/>
    </source>
</evidence>
<dbReference type="Proteomes" id="UP000276345">
    <property type="component" value="Chromosome"/>
</dbReference>
<dbReference type="AlphaFoldDB" id="A0A3S4FEF9"/>
<gene>
    <name evidence="1" type="ORF">NCTC7406_04594</name>
</gene>
<evidence type="ECO:0000313" key="2">
    <source>
        <dbReference type="Proteomes" id="UP000276345"/>
    </source>
</evidence>
<name>A0A3S4FEF9_SALET</name>
<sequence length="106" mass="11762">MLRQSAGMKGSNQQVIIFKRKAQRRHQRYIAAAVRGQTVQTEINALAVRACAFECQHGRDNQVFETVVFLRGIGGKLTTFSQASVETDSDKDFASGQDEVGIVFLQ</sequence>
<proteinExistence type="predicted"/>